<sequence>PLLKLFVGTWCLTMGRCTLTMLASQRKVITLAMHRTNLTVTLQCNVKGDPVPVVTWMSPKNTPISNAIDRYKVLKDGTLVVQKVQQFDEGNYTCMARNSVGQDNKVTRVEVLATPLVINGLRGTSNTIKVNAVQGERKLLDCVTEGTPSPRIMWILPGNVILPAPYYSNHMTVHQNGTLEIQSTKKTDSGQMVCVARYEGGEVRMLVNLDVKEMLGSPQIAAPKRESFSLKVGNTVTLNCSIDAGTRISNNPSVADAGMYRCVGHTSAGTFESTVTLSPGRKPQILNRYISPVSIMDGETLFLHCQTTGEPFRLTWTLPSGVVLNRLQKVGQQKLTTKHHEEHKECREPELSKIGIQKDDLE</sequence>
<dbReference type="SUPFAM" id="SSF48726">
    <property type="entry name" value="Immunoglobulin"/>
    <property type="match status" value="3"/>
</dbReference>
<name>A0A3B3XEE0_9TELE</name>
<dbReference type="InterPro" id="IPR007110">
    <property type="entry name" value="Ig-like_dom"/>
</dbReference>
<evidence type="ECO:0000256" key="1">
    <source>
        <dbReference type="ARBA" id="ARBA00004167"/>
    </source>
</evidence>
<dbReference type="InterPro" id="IPR013098">
    <property type="entry name" value="Ig_I-set"/>
</dbReference>
<reference evidence="12" key="2">
    <citation type="submission" date="2025-09" db="UniProtKB">
        <authorList>
            <consortium name="Ensembl"/>
        </authorList>
    </citation>
    <scope>IDENTIFICATION</scope>
</reference>
<dbReference type="PROSITE" id="PS50835">
    <property type="entry name" value="IG_LIKE"/>
    <property type="match status" value="3"/>
</dbReference>
<organism evidence="12 13">
    <name type="scientific">Poecilia mexicana</name>
    <dbReference type="NCBI Taxonomy" id="48701"/>
    <lineage>
        <taxon>Eukaryota</taxon>
        <taxon>Metazoa</taxon>
        <taxon>Chordata</taxon>
        <taxon>Craniata</taxon>
        <taxon>Vertebrata</taxon>
        <taxon>Euteleostomi</taxon>
        <taxon>Actinopterygii</taxon>
        <taxon>Neopterygii</taxon>
        <taxon>Teleostei</taxon>
        <taxon>Neoteleostei</taxon>
        <taxon>Acanthomorphata</taxon>
        <taxon>Ovalentaria</taxon>
        <taxon>Atherinomorphae</taxon>
        <taxon>Cyprinodontiformes</taxon>
        <taxon>Poeciliidae</taxon>
        <taxon>Poeciliinae</taxon>
        <taxon>Poecilia</taxon>
    </lineage>
</organism>
<keyword evidence="5" id="KW-0677">Repeat</keyword>
<dbReference type="InterPro" id="IPR003599">
    <property type="entry name" value="Ig_sub"/>
</dbReference>
<evidence type="ECO:0000256" key="8">
    <source>
        <dbReference type="ARBA" id="ARBA00023157"/>
    </source>
</evidence>
<evidence type="ECO:0000256" key="2">
    <source>
        <dbReference type="ARBA" id="ARBA00022614"/>
    </source>
</evidence>
<dbReference type="InterPro" id="IPR003598">
    <property type="entry name" value="Ig_sub2"/>
</dbReference>
<evidence type="ECO:0000256" key="5">
    <source>
        <dbReference type="ARBA" id="ARBA00022737"/>
    </source>
</evidence>
<feature type="chain" id="PRO_5017452641" description="Ig-like domain-containing protein" evidence="10">
    <location>
        <begin position="18"/>
        <end position="362"/>
    </location>
</feature>
<dbReference type="GO" id="GO:0016020">
    <property type="term" value="C:membrane"/>
    <property type="evidence" value="ECO:0007669"/>
    <property type="project" value="UniProtKB-SubCell"/>
</dbReference>
<dbReference type="InterPro" id="IPR036179">
    <property type="entry name" value="Ig-like_dom_sf"/>
</dbReference>
<keyword evidence="13" id="KW-1185">Reference proteome</keyword>
<keyword evidence="6" id="KW-1133">Transmembrane helix</keyword>
<dbReference type="STRING" id="48701.ENSPMEP00000013344"/>
<keyword evidence="7" id="KW-0472">Membrane</keyword>
<dbReference type="InterPro" id="IPR013783">
    <property type="entry name" value="Ig-like_fold"/>
</dbReference>
<evidence type="ECO:0000256" key="9">
    <source>
        <dbReference type="ARBA" id="ARBA00023319"/>
    </source>
</evidence>
<dbReference type="Pfam" id="PF07679">
    <property type="entry name" value="I-set"/>
    <property type="match status" value="2"/>
</dbReference>
<dbReference type="Ensembl" id="ENSPMET00000032172.1">
    <property type="protein sequence ID" value="ENSPMEP00000013344.1"/>
    <property type="gene ID" value="ENSPMEG00000015638.1"/>
</dbReference>
<dbReference type="FunFam" id="2.60.40.10:FF:000621">
    <property type="entry name" value="Immunoglobulin superfamily member 10"/>
    <property type="match status" value="1"/>
</dbReference>
<dbReference type="InterPro" id="IPR051170">
    <property type="entry name" value="Neural/epithelial_adhesion"/>
</dbReference>
<dbReference type="SMART" id="SM00409">
    <property type="entry name" value="IG"/>
    <property type="match status" value="3"/>
</dbReference>
<dbReference type="PANTHER" id="PTHR12231:SF261">
    <property type="entry name" value="IG-LIKE DOMAIN-CONTAINING PROTEIN"/>
    <property type="match status" value="1"/>
</dbReference>
<reference evidence="12" key="1">
    <citation type="submission" date="2025-08" db="UniProtKB">
        <authorList>
            <consortium name="Ensembl"/>
        </authorList>
    </citation>
    <scope>IDENTIFICATION</scope>
</reference>
<keyword evidence="9" id="KW-0393">Immunoglobulin domain</keyword>
<dbReference type="AlphaFoldDB" id="A0A3B3XEE0"/>
<dbReference type="Proteomes" id="UP000261480">
    <property type="component" value="Unplaced"/>
</dbReference>
<dbReference type="PANTHER" id="PTHR12231">
    <property type="entry name" value="CTX-RELATED TYPE I TRANSMEMBRANE PROTEIN"/>
    <property type="match status" value="1"/>
</dbReference>
<feature type="domain" description="Ig-like" evidence="11">
    <location>
        <begin position="283"/>
        <end position="316"/>
    </location>
</feature>
<proteinExistence type="predicted"/>
<evidence type="ECO:0000256" key="7">
    <source>
        <dbReference type="ARBA" id="ARBA00023136"/>
    </source>
</evidence>
<keyword evidence="3" id="KW-0812">Transmembrane</keyword>
<protein>
    <recommendedName>
        <fullName evidence="11">Ig-like domain-containing protein</fullName>
    </recommendedName>
</protein>
<keyword evidence="4 10" id="KW-0732">Signal</keyword>
<comment type="subcellular location">
    <subcellularLocation>
        <location evidence="1">Membrane</location>
        <topology evidence="1">Single-pass membrane protein</topology>
    </subcellularLocation>
</comment>
<evidence type="ECO:0000313" key="13">
    <source>
        <dbReference type="Proteomes" id="UP000261480"/>
    </source>
</evidence>
<evidence type="ECO:0000256" key="10">
    <source>
        <dbReference type="SAM" id="SignalP"/>
    </source>
</evidence>
<feature type="signal peptide" evidence="10">
    <location>
        <begin position="1"/>
        <end position="17"/>
    </location>
</feature>
<dbReference type="FunFam" id="2.60.40.10:FF:000076">
    <property type="entry name" value="Leucine-rich repeat and Ig domain-containing 4"/>
    <property type="match status" value="1"/>
</dbReference>
<evidence type="ECO:0000256" key="6">
    <source>
        <dbReference type="ARBA" id="ARBA00022989"/>
    </source>
</evidence>
<evidence type="ECO:0000259" key="11">
    <source>
        <dbReference type="PROSITE" id="PS50835"/>
    </source>
</evidence>
<evidence type="ECO:0000256" key="4">
    <source>
        <dbReference type="ARBA" id="ARBA00022729"/>
    </source>
</evidence>
<evidence type="ECO:0000256" key="3">
    <source>
        <dbReference type="ARBA" id="ARBA00022692"/>
    </source>
</evidence>
<keyword evidence="8" id="KW-1015">Disulfide bond</keyword>
<feature type="domain" description="Ig-like" evidence="11">
    <location>
        <begin position="39"/>
        <end position="107"/>
    </location>
</feature>
<feature type="domain" description="Ig-like" evidence="11">
    <location>
        <begin position="115"/>
        <end position="210"/>
    </location>
</feature>
<accession>A0A3B3XEE0</accession>
<dbReference type="SMART" id="SM00408">
    <property type="entry name" value="IGc2"/>
    <property type="match status" value="2"/>
</dbReference>
<evidence type="ECO:0000313" key="12">
    <source>
        <dbReference type="Ensembl" id="ENSPMEP00000013344.1"/>
    </source>
</evidence>
<keyword evidence="2" id="KW-0433">Leucine-rich repeat</keyword>
<dbReference type="Gene3D" id="2.60.40.10">
    <property type="entry name" value="Immunoglobulins"/>
    <property type="match status" value="2"/>
</dbReference>